<dbReference type="OrthoDB" id="2081253at2"/>
<dbReference type="Pfam" id="PF05069">
    <property type="entry name" value="Phage_tail_S"/>
    <property type="match status" value="1"/>
</dbReference>
<dbReference type="KEGG" id="vff:VITFI_CDS0607"/>
<evidence type="ECO:0000313" key="1">
    <source>
        <dbReference type="EMBL" id="ASM76386.1"/>
    </source>
</evidence>
<dbReference type="Proteomes" id="UP000199729">
    <property type="component" value="Chromosome"/>
</dbReference>
<dbReference type="InterPro" id="IPR006522">
    <property type="entry name" value="Phage_virion_morphogenesis"/>
</dbReference>
<name>A0A221KBJ5_VITFI</name>
<dbReference type="RefSeq" id="WP_157725534.1">
    <property type="nucleotide sequence ID" value="NZ_CP022423.1"/>
</dbReference>
<dbReference type="NCBIfam" id="TIGR01635">
    <property type="entry name" value="tail_comp_S"/>
    <property type="match status" value="1"/>
</dbReference>
<sequence>MLEVIANGFGQSQQWLEGMHTRLTNLTPLYKRLAGTLEAAAEANFSAEGRPKWQPLAASTLARRLKSNKGSSVLMMLQDHGLLAASVSSDYGPDFVVIGAGGAASAYAAAQQFGATINRAPYSIKVRLRTDAKGNLLRQGKSGNLAVFAKDKHKRARESWHEVKPFTIRIPARPYLPFTGTAEAPELQPQAETSLLATITRYIYDTTD</sequence>
<accession>A0A221KBJ5</accession>
<evidence type="ECO:0000313" key="2">
    <source>
        <dbReference type="Proteomes" id="UP000199729"/>
    </source>
</evidence>
<dbReference type="EMBL" id="CP022423">
    <property type="protein sequence ID" value="ASM76386.1"/>
    <property type="molecule type" value="Genomic_DNA"/>
</dbReference>
<dbReference type="AlphaFoldDB" id="A0A221KBJ5"/>
<proteinExistence type="predicted"/>
<protein>
    <submittedName>
        <fullName evidence="1">Phage virion morphogenesis protein</fullName>
    </submittedName>
</protein>
<reference evidence="1 2" key="1">
    <citation type="submission" date="2017-07" db="EMBL/GenBank/DDBJ databases">
        <title>Complete Genome Sequence of the cosmetic ferment Vitreoscilla filiformis (ATCC15551).</title>
        <authorList>
            <person name="Contreras S."/>
            <person name="Sagory-Zalkind P."/>
            <person name="Blanquart H."/>
            <person name="Iltis A."/>
            <person name="Morand S.C."/>
        </authorList>
    </citation>
    <scope>NUCLEOTIDE SEQUENCE [LARGE SCALE GENOMIC DNA]</scope>
    <source>
        <strain evidence="1 2">ATCC 15551</strain>
    </source>
</reference>
<keyword evidence="2" id="KW-1185">Reference proteome</keyword>
<organism evidence="1 2">
    <name type="scientific">Vitreoscilla filiformis</name>
    <dbReference type="NCBI Taxonomy" id="63"/>
    <lineage>
        <taxon>Bacteria</taxon>
        <taxon>Pseudomonadati</taxon>
        <taxon>Pseudomonadota</taxon>
        <taxon>Betaproteobacteria</taxon>
        <taxon>Neisseriales</taxon>
        <taxon>Neisseriaceae</taxon>
        <taxon>Vitreoscilla</taxon>
    </lineage>
</organism>
<gene>
    <name evidence="1" type="ORF">VITFI_CDS0607</name>
</gene>